<comment type="similarity">
    <text evidence="2">Belongs to the class-I pyridoxal-phosphate-dependent aminotransferase family.</text>
</comment>
<evidence type="ECO:0000256" key="2">
    <source>
        <dbReference type="ARBA" id="ARBA00007441"/>
    </source>
</evidence>
<dbReference type="InterPro" id="IPR015424">
    <property type="entry name" value="PyrdxlP-dep_Trfase"/>
</dbReference>
<comment type="cofactor">
    <cofactor evidence="1">
        <name>pyridoxal 5'-phosphate</name>
        <dbReference type="ChEBI" id="CHEBI:597326"/>
    </cofactor>
</comment>
<dbReference type="InterPro" id="IPR050859">
    <property type="entry name" value="Class-I_PLP-dep_aminotransf"/>
</dbReference>
<protein>
    <recommendedName>
        <fullName evidence="6">Aminotransferase class I/classII large domain-containing protein</fullName>
    </recommendedName>
</protein>
<dbReference type="STRING" id="1890683.A0A427YWL1"/>
<dbReference type="OrthoDB" id="691673at2759"/>
<dbReference type="GO" id="GO:0008483">
    <property type="term" value="F:transaminase activity"/>
    <property type="evidence" value="ECO:0007669"/>
    <property type="project" value="UniProtKB-KW"/>
</dbReference>
<dbReference type="AlphaFoldDB" id="A0A427YWL1"/>
<evidence type="ECO:0000256" key="5">
    <source>
        <dbReference type="ARBA" id="ARBA00022898"/>
    </source>
</evidence>
<proteinExistence type="inferred from homology"/>
<dbReference type="InterPro" id="IPR004839">
    <property type="entry name" value="Aminotransferase_I/II_large"/>
</dbReference>
<keyword evidence="3" id="KW-0032">Aminotransferase</keyword>
<evidence type="ECO:0000256" key="4">
    <source>
        <dbReference type="ARBA" id="ARBA00022679"/>
    </source>
</evidence>
<dbReference type="InterPro" id="IPR015421">
    <property type="entry name" value="PyrdxlP-dep_Trfase_major"/>
</dbReference>
<keyword evidence="5" id="KW-0663">Pyridoxal phosphate</keyword>
<dbReference type="PANTHER" id="PTHR42790">
    <property type="entry name" value="AMINOTRANSFERASE"/>
    <property type="match status" value="1"/>
</dbReference>
<dbReference type="GO" id="GO:1901605">
    <property type="term" value="P:alpha-amino acid metabolic process"/>
    <property type="evidence" value="ECO:0007669"/>
    <property type="project" value="TreeGrafter"/>
</dbReference>
<accession>A0A427YWL1</accession>
<keyword evidence="8" id="KW-1185">Reference proteome</keyword>
<evidence type="ECO:0000256" key="1">
    <source>
        <dbReference type="ARBA" id="ARBA00001933"/>
    </source>
</evidence>
<dbReference type="CDD" id="cd00609">
    <property type="entry name" value="AAT_like"/>
    <property type="match status" value="1"/>
</dbReference>
<dbReference type="SUPFAM" id="SSF53383">
    <property type="entry name" value="PLP-dependent transferases"/>
    <property type="match status" value="1"/>
</dbReference>
<gene>
    <name evidence="7" type="ORF">EHS25_000620</name>
</gene>
<comment type="caution">
    <text evidence="7">The sequence shown here is derived from an EMBL/GenBank/DDBJ whole genome shotgun (WGS) entry which is preliminary data.</text>
</comment>
<evidence type="ECO:0000256" key="3">
    <source>
        <dbReference type="ARBA" id="ARBA00022576"/>
    </source>
</evidence>
<dbReference type="EMBL" id="RSCD01000001">
    <property type="protein sequence ID" value="RSH95528.1"/>
    <property type="molecule type" value="Genomic_DNA"/>
</dbReference>
<dbReference type="GO" id="GO:0030170">
    <property type="term" value="F:pyridoxal phosphate binding"/>
    <property type="evidence" value="ECO:0007669"/>
    <property type="project" value="InterPro"/>
</dbReference>
<evidence type="ECO:0000313" key="7">
    <source>
        <dbReference type="EMBL" id="RSH95528.1"/>
    </source>
</evidence>
<dbReference type="Proteomes" id="UP000279259">
    <property type="component" value="Unassembled WGS sequence"/>
</dbReference>
<feature type="domain" description="Aminotransferase class I/classII large" evidence="6">
    <location>
        <begin position="105"/>
        <end position="327"/>
    </location>
</feature>
<dbReference type="Gene3D" id="3.40.640.10">
    <property type="entry name" value="Type I PLP-dependent aspartate aminotransferase-like (Major domain)"/>
    <property type="match status" value="1"/>
</dbReference>
<dbReference type="PANTHER" id="PTHR42790:SF1">
    <property type="entry name" value="AROMATIC AMINO ACID AMINOTRANSFERASE, HYPOTHETICAL (EUROFUNG)"/>
    <property type="match status" value="1"/>
</dbReference>
<organism evidence="7 8">
    <name type="scientific">Saitozyma podzolica</name>
    <dbReference type="NCBI Taxonomy" id="1890683"/>
    <lineage>
        <taxon>Eukaryota</taxon>
        <taxon>Fungi</taxon>
        <taxon>Dikarya</taxon>
        <taxon>Basidiomycota</taxon>
        <taxon>Agaricomycotina</taxon>
        <taxon>Tremellomycetes</taxon>
        <taxon>Tremellales</taxon>
        <taxon>Trimorphomycetaceae</taxon>
        <taxon>Saitozyma</taxon>
    </lineage>
</organism>
<sequence length="525" mass="57767">MAVPVPPSLPSSIDLSHHLTTVARSRHPSPLKDIIQYMSQPGMISLAGGLPHPSLFPFTALQASAYPSSTVLDTTSPTVPSKSVTLNVPLHTDESSPYSLSSLLQYSAPAGHRALLAFTKELTERLCNPAYSDYTTLLNNGSTDGWNKVCTLLLEPNDYILVEEQIYPSAQASFIPFGCKSVVIGVDGQGAKADLLEQALRGWDESKGRRPHVMYIVPVGQNPLGSTMRAARRKAIYDVCVKYDVVIVEDDPYCMLQFGEYRLGRPTAPAAQTIDVDTFVNLMEKSFLSIDYQGRVIRLDTFSKTISPGARLGWFACNSMFAERLLRGTEVQTQHPSGFSQWGISGYLEWATNLKEQYRVRRDWMMDALAASFDLVPAETAGVNGALGLVAFAKGGAGSAKPLMSFVPPTAGMFLWCDVYYSSTKPFQRLAASSVSQGADSAADADPEGEFEREFWNTLVAANVLVTPGWYYRPWMGDEYKTVKSRGGRPGVGHFRLAFSLEGKTEIEEGVRRLAEVMHREWARE</sequence>
<dbReference type="Pfam" id="PF00155">
    <property type="entry name" value="Aminotran_1_2"/>
    <property type="match status" value="1"/>
</dbReference>
<keyword evidence="4" id="KW-0808">Transferase</keyword>
<name>A0A427YWL1_9TREE</name>
<evidence type="ECO:0000259" key="6">
    <source>
        <dbReference type="Pfam" id="PF00155"/>
    </source>
</evidence>
<evidence type="ECO:0000313" key="8">
    <source>
        <dbReference type="Proteomes" id="UP000279259"/>
    </source>
</evidence>
<reference evidence="7 8" key="1">
    <citation type="submission" date="2018-11" db="EMBL/GenBank/DDBJ databases">
        <title>Genome sequence of Saitozyma podzolica DSM 27192.</title>
        <authorList>
            <person name="Aliyu H."/>
            <person name="Gorte O."/>
            <person name="Ochsenreither K."/>
        </authorList>
    </citation>
    <scope>NUCLEOTIDE SEQUENCE [LARGE SCALE GENOMIC DNA]</scope>
    <source>
        <strain evidence="7 8">DSM 27192</strain>
    </source>
</reference>